<dbReference type="Pfam" id="PF06835">
    <property type="entry name" value="LptC"/>
    <property type="match status" value="1"/>
</dbReference>
<evidence type="ECO:0000313" key="8">
    <source>
        <dbReference type="Proteomes" id="UP000294480"/>
    </source>
</evidence>
<protein>
    <submittedName>
        <fullName evidence="7">LPS export ABC transporter protein LptC</fullName>
    </submittedName>
</protein>
<keyword evidence="8" id="KW-1185">Reference proteome</keyword>
<dbReference type="EMBL" id="SNZE01000016">
    <property type="protein sequence ID" value="TDR30810.1"/>
    <property type="molecule type" value="Genomic_DNA"/>
</dbReference>
<keyword evidence="2" id="KW-0997">Cell inner membrane</keyword>
<evidence type="ECO:0000256" key="2">
    <source>
        <dbReference type="ARBA" id="ARBA00022519"/>
    </source>
</evidence>
<keyword evidence="5 6" id="KW-0472">Membrane</keyword>
<dbReference type="PANTHER" id="PTHR37481">
    <property type="entry name" value="LIPOPOLYSACCHARIDE EXPORT SYSTEM PROTEIN LPTC"/>
    <property type="match status" value="1"/>
</dbReference>
<dbReference type="NCBIfam" id="TIGR04409">
    <property type="entry name" value="LptC_YrbK"/>
    <property type="match status" value="1"/>
</dbReference>
<dbReference type="GO" id="GO:0030288">
    <property type="term" value="C:outer membrane-bounded periplasmic space"/>
    <property type="evidence" value="ECO:0007669"/>
    <property type="project" value="TreeGrafter"/>
</dbReference>
<comment type="caution">
    <text evidence="7">The sequence shown here is derived from an EMBL/GenBank/DDBJ whole genome shotgun (WGS) entry which is preliminary data.</text>
</comment>
<evidence type="ECO:0000256" key="5">
    <source>
        <dbReference type="ARBA" id="ARBA00023136"/>
    </source>
</evidence>
<gene>
    <name evidence="7" type="ORF">DFR44_1168</name>
</gene>
<dbReference type="PANTHER" id="PTHR37481:SF1">
    <property type="entry name" value="LIPOPOLYSACCHARIDE EXPORT SYSTEM PROTEIN LPTC"/>
    <property type="match status" value="1"/>
</dbReference>
<proteinExistence type="predicted"/>
<accession>A0A4V3DJP1</accession>
<keyword evidence="3 6" id="KW-0812">Transmembrane</keyword>
<reference evidence="7 8" key="1">
    <citation type="submission" date="2019-03" db="EMBL/GenBank/DDBJ databases">
        <title>Genomic Encyclopedia of Type Strains, Phase IV (KMG-IV): sequencing the most valuable type-strain genomes for metagenomic binning, comparative biology and taxonomic classification.</title>
        <authorList>
            <person name="Goeker M."/>
        </authorList>
    </citation>
    <scope>NUCLEOTIDE SEQUENCE [LARGE SCALE GENOMIC DNA]</scope>
    <source>
        <strain evidence="7 8">DSM 102852</strain>
    </source>
</reference>
<name>A0A4V3DJP1_9BURK</name>
<dbReference type="InterPro" id="IPR026265">
    <property type="entry name" value="LptC"/>
</dbReference>
<keyword evidence="4 6" id="KW-1133">Transmembrane helix</keyword>
<feature type="transmembrane region" description="Helical" evidence="6">
    <location>
        <begin position="21"/>
        <end position="41"/>
    </location>
</feature>
<evidence type="ECO:0000256" key="1">
    <source>
        <dbReference type="ARBA" id="ARBA00022475"/>
    </source>
</evidence>
<dbReference type="GO" id="GO:0015221">
    <property type="term" value="F:lipopolysaccharide transmembrane transporter activity"/>
    <property type="evidence" value="ECO:0007669"/>
    <property type="project" value="InterPro"/>
</dbReference>
<keyword evidence="1" id="KW-1003">Cell membrane</keyword>
<dbReference type="Gene3D" id="2.60.450.10">
    <property type="entry name" value="Lipopolysaccharide (LPS) transport protein A like domain"/>
    <property type="match status" value="1"/>
</dbReference>
<dbReference type="OrthoDB" id="214255at119060"/>
<dbReference type="AlphaFoldDB" id="A0A4V3DJP1"/>
<dbReference type="InterPro" id="IPR010664">
    <property type="entry name" value="LipoPS_assembly_LptC-rel"/>
</dbReference>
<dbReference type="Proteomes" id="UP000294480">
    <property type="component" value="Unassembled WGS sequence"/>
</dbReference>
<dbReference type="InterPro" id="IPR052363">
    <property type="entry name" value="LPS_export_LptC"/>
</dbReference>
<evidence type="ECO:0000256" key="3">
    <source>
        <dbReference type="ARBA" id="ARBA00022692"/>
    </source>
</evidence>
<sequence>MDKQPLKTTFSRWRYWTRFHLPNLIYLLILIVVAAGSYWWIKKDSETEKPAKEHHPELADAFTSGMQINRTGKNGAVEYVVTAKEVVHFGDKNAELKEVTVAATPIGQPTSTARADTATWSDETHVIDLKGHVVMNRLATPETAPLELTTEAMTIGLYSNIASSDDAFVLTRGQHDSVKGRRFSYDYASRDLMMGGNTGERISAVLQNIKNDPTK</sequence>
<dbReference type="GO" id="GO:0017089">
    <property type="term" value="F:glycolipid transfer activity"/>
    <property type="evidence" value="ECO:0007669"/>
    <property type="project" value="TreeGrafter"/>
</dbReference>
<evidence type="ECO:0000256" key="6">
    <source>
        <dbReference type="SAM" id="Phobius"/>
    </source>
</evidence>
<evidence type="ECO:0000256" key="4">
    <source>
        <dbReference type="ARBA" id="ARBA00022989"/>
    </source>
</evidence>
<organism evidence="7 8">
    <name type="scientific">Hydromonas duriensis</name>
    <dbReference type="NCBI Taxonomy" id="1527608"/>
    <lineage>
        <taxon>Bacteria</taxon>
        <taxon>Pseudomonadati</taxon>
        <taxon>Pseudomonadota</taxon>
        <taxon>Betaproteobacteria</taxon>
        <taxon>Burkholderiales</taxon>
        <taxon>Burkholderiaceae</taxon>
        <taxon>Hydromonas</taxon>
    </lineage>
</organism>
<dbReference type="RefSeq" id="WP_133620733.1">
    <property type="nucleotide sequence ID" value="NZ_SNZE01000016.1"/>
</dbReference>
<dbReference type="GO" id="GO:0005886">
    <property type="term" value="C:plasma membrane"/>
    <property type="evidence" value="ECO:0007669"/>
    <property type="project" value="InterPro"/>
</dbReference>
<evidence type="ECO:0000313" key="7">
    <source>
        <dbReference type="EMBL" id="TDR30810.1"/>
    </source>
</evidence>